<evidence type="ECO:0000256" key="1">
    <source>
        <dbReference type="SAM" id="Phobius"/>
    </source>
</evidence>
<sequence>MADPLVTHRAAPDWETVQAGPEFARLRHAVRSWVFPVTVAFLAWYLLYVVCAAYARGFMNVKVFGNVTIGLIFGLLQFVSTFLIAIAYSRRANRRVDPLADQLRDEIEDGAR</sequence>
<organism evidence="2 3">
    <name type="scientific">Nakamurella endophytica</name>
    <dbReference type="NCBI Taxonomy" id="1748367"/>
    <lineage>
        <taxon>Bacteria</taxon>
        <taxon>Bacillati</taxon>
        <taxon>Actinomycetota</taxon>
        <taxon>Actinomycetes</taxon>
        <taxon>Nakamurellales</taxon>
        <taxon>Nakamurellaceae</taxon>
        <taxon>Nakamurella</taxon>
    </lineage>
</organism>
<dbReference type="PANTHER" id="PTHR38441">
    <property type="entry name" value="INTEGRAL MEMBRANE PROTEIN-RELATED"/>
    <property type="match status" value="1"/>
</dbReference>
<dbReference type="Pfam" id="PF04341">
    <property type="entry name" value="DUF485"/>
    <property type="match status" value="1"/>
</dbReference>
<keyword evidence="1" id="KW-1133">Transmembrane helix</keyword>
<proteinExistence type="predicted"/>
<reference evidence="2" key="1">
    <citation type="journal article" date="2014" name="Int. J. Syst. Evol. Microbiol.">
        <title>Complete genome sequence of Corynebacterium casei LMG S-19264T (=DSM 44701T), isolated from a smear-ripened cheese.</title>
        <authorList>
            <consortium name="US DOE Joint Genome Institute (JGI-PGF)"/>
            <person name="Walter F."/>
            <person name="Albersmeier A."/>
            <person name="Kalinowski J."/>
            <person name="Ruckert C."/>
        </authorList>
    </citation>
    <scope>NUCLEOTIDE SEQUENCE</scope>
    <source>
        <strain evidence="2">CGMCC 4.7308</strain>
    </source>
</reference>
<gene>
    <name evidence="2" type="ORF">GCM10011594_13660</name>
</gene>
<feature type="transmembrane region" description="Helical" evidence="1">
    <location>
        <begin position="67"/>
        <end position="88"/>
    </location>
</feature>
<keyword evidence="1" id="KW-0472">Membrane</keyword>
<dbReference type="PANTHER" id="PTHR38441:SF1">
    <property type="entry name" value="MEMBRANE PROTEIN"/>
    <property type="match status" value="1"/>
</dbReference>
<keyword evidence="1" id="KW-0812">Transmembrane</keyword>
<dbReference type="RefSeq" id="WP_188940711.1">
    <property type="nucleotide sequence ID" value="NZ_BMNA01000002.1"/>
</dbReference>
<name>A0A917SSE2_9ACTN</name>
<protein>
    <submittedName>
        <fullName evidence="2">Clumping factor B</fullName>
    </submittedName>
</protein>
<reference evidence="2" key="2">
    <citation type="submission" date="2020-09" db="EMBL/GenBank/DDBJ databases">
        <authorList>
            <person name="Sun Q."/>
            <person name="Zhou Y."/>
        </authorList>
    </citation>
    <scope>NUCLEOTIDE SEQUENCE</scope>
    <source>
        <strain evidence="2">CGMCC 4.7308</strain>
    </source>
</reference>
<evidence type="ECO:0000313" key="2">
    <source>
        <dbReference type="EMBL" id="GGL95253.1"/>
    </source>
</evidence>
<feature type="transmembrane region" description="Helical" evidence="1">
    <location>
        <begin position="33"/>
        <end position="55"/>
    </location>
</feature>
<dbReference type="EMBL" id="BMNA01000002">
    <property type="protein sequence ID" value="GGL95253.1"/>
    <property type="molecule type" value="Genomic_DNA"/>
</dbReference>
<comment type="caution">
    <text evidence="2">The sequence shown here is derived from an EMBL/GenBank/DDBJ whole genome shotgun (WGS) entry which is preliminary data.</text>
</comment>
<accession>A0A917SSE2</accession>
<keyword evidence="3" id="KW-1185">Reference proteome</keyword>
<evidence type="ECO:0000313" key="3">
    <source>
        <dbReference type="Proteomes" id="UP000655208"/>
    </source>
</evidence>
<dbReference type="Proteomes" id="UP000655208">
    <property type="component" value="Unassembled WGS sequence"/>
</dbReference>
<dbReference type="InterPro" id="IPR007436">
    <property type="entry name" value="DUF485"/>
</dbReference>
<dbReference type="AlphaFoldDB" id="A0A917SSE2"/>